<organism evidence="1 2">
    <name type="scientific">Solidesulfovibrio aerotolerans</name>
    <dbReference type="NCBI Taxonomy" id="295255"/>
    <lineage>
        <taxon>Bacteria</taxon>
        <taxon>Pseudomonadati</taxon>
        <taxon>Thermodesulfobacteriota</taxon>
        <taxon>Desulfovibrionia</taxon>
        <taxon>Desulfovibrionales</taxon>
        <taxon>Desulfovibrionaceae</taxon>
        <taxon>Solidesulfovibrio</taxon>
    </lineage>
</organism>
<dbReference type="EMBL" id="WVUD01000069">
    <property type="protein sequence ID" value="MYL85252.1"/>
    <property type="molecule type" value="Genomic_DNA"/>
</dbReference>
<name>A0A7C9MR64_9BACT</name>
<accession>A0A7C9MR64</accession>
<keyword evidence="2" id="KW-1185">Reference proteome</keyword>
<dbReference type="Proteomes" id="UP000482487">
    <property type="component" value="Unassembled WGS sequence"/>
</dbReference>
<protein>
    <submittedName>
        <fullName evidence="1">Uncharacterized protein</fullName>
    </submittedName>
</protein>
<sequence length="235" mass="26551">MSRFACLTPALFRELDTLARTFAGKPIVVERAEEMKGYFGYVNPMAAGVRIRLGERQCKEMVLITITNKIDLDAFAVNKAGVMDWAAIPAEDAFRFLAWHEIAHVIHLDQLLYFNMSMDGVPLDIKRRVYRLAEVRADRHACDVLYPGKEMPLLPGAEEHLAEIKATARRYKGIFDKAKRKKPVEPLSTDPRDFVPLAHEKGIPWAPEVEADPLCPWGTVENGRIVPAEREVVQA</sequence>
<proteinExistence type="predicted"/>
<evidence type="ECO:0000313" key="1">
    <source>
        <dbReference type="EMBL" id="MYL85252.1"/>
    </source>
</evidence>
<reference evidence="1 2" key="1">
    <citation type="submission" date="2020-01" db="EMBL/GenBank/DDBJ databases">
        <title>Genome sequence of Desulfovibrio aerotolerans DSM 16695(T).</title>
        <authorList>
            <person name="Karnachuk O."/>
            <person name="Avakyan M."/>
            <person name="Mardanov A."/>
            <person name="Kadnikov V."/>
            <person name="Ravin N."/>
        </authorList>
    </citation>
    <scope>NUCLEOTIDE SEQUENCE [LARGE SCALE GENOMIC DNA]</scope>
    <source>
        <strain evidence="1 2">DSM 16695</strain>
    </source>
</reference>
<dbReference type="OrthoDB" id="9822737at2"/>
<dbReference type="RefSeq" id="WP_160964037.1">
    <property type="nucleotide sequence ID" value="NZ_WVUD01000069.1"/>
</dbReference>
<dbReference type="AlphaFoldDB" id="A0A7C9MR64"/>
<evidence type="ECO:0000313" key="2">
    <source>
        <dbReference type="Proteomes" id="UP000482487"/>
    </source>
</evidence>
<gene>
    <name evidence="1" type="ORF">GTA51_19330</name>
</gene>
<comment type="caution">
    <text evidence="1">The sequence shown here is derived from an EMBL/GenBank/DDBJ whole genome shotgun (WGS) entry which is preliminary data.</text>
</comment>